<geneLocation type="mitochondrion" evidence="14"/>
<evidence type="ECO:0000256" key="5">
    <source>
        <dbReference type="ARBA" id="ARBA00022547"/>
    </source>
</evidence>
<evidence type="ECO:0000256" key="10">
    <source>
        <dbReference type="ARBA" id="ARBA00023128"/>
    </source>
</evidence>
<dbReference type="CTD" id="4509"/>
<sequence length="53" mass="6448">MPQMAPIYWLFMFFFFLLSLLLFFMLNYFIKPPHSVNFAPNNKITLISKSWKL</sequence>
<comment type="subunit">
    <text evidence="3">F-type ATPases have 2 components, CF(1) - the catalytic core - and CF(0) - the membrane proton channel.</text>
</comment>
<evidence type="ECO:0000256" key="3">
    <source>
        <dbReference type="ARBA" id="ARBA00011291"/>
    </source>
</evidence>
<evidence type="ECO:0000256" key="7">
    <source>
        <dbReference type="ARBA" id="ARBA00022781"/>
    </source>
</evidence>
<keyword evidence="8 13" id="KW-1133">Transmembrane helix</keyword>
<keyword evidence="9 12" id="KW-0406">Ion transport</keyword>
<keyword evidence="5 12" id="KW-0138">CF(0)</keyword>
<evidence type="ECO:0000256" key="1">
    <source>
        <dbReference type="ARBA" id="ARBA00004304"/>
    </source>
</evidence>
<dbReference type="GO" id="GO:0015078">
    <property type="term" value="F:proton transmembrane transporter activity"/>
    <property type="evidence" value="ECO:0007669"/>
    <property type="project" value="InterPro"/>
</dbReference>
<evidence type="ECO:0000313" key="14">
    <source>
        <dbReference type="EMBL" id="CEH11261.1"/>
    </source>
</evidence>
<keyword evidence="4 12" id="KW-0813">Transport</keyword>
<reference evidence="14" key="1">
    <citation type="submission" date="2014-10" db="EMBL/GenBank/DDBJ databases">
        <authorList>
            <person name="Gan H."/>
        </authorList>
    </citation>
    <scope>NUCLEOTIDE SEQUENCE</scope>
</reference>
<dbReference type="EMBL" id="LN624373">
    <property type="protein sequence ID" value="CEH11261.1"/>
    <property type="molecule type" value="Genomic_DNA"/>
</dbReference>
<keyword evidence="7 12" id="KW-0375">Hydrogen ion transport</keyword>
<evidence type="ECO:0000256" key="4">
    <source>
        <dbReference type="ARBA" id="ARBA00022448"/>
    </source>
</evidence>
<dbReference type="Pfam" id="PF00895">
    <property type="entry name" value="ATP-synt_8"/>
    <property type="match status" value="1"/>
</dbReference>
<feature type="transmembrane region" description="Helical" evidence="13">
    <location>
        <begin position="7"/>
        <end position="30"/>
    </location>
</feature>
<keyword evidence="6 12" id="KW-0812">Transmembrane</keyword>
<protein>
    <recommendedName>
        <fullName evidence="12">ATP synthase complex subunit 8</fullName>
    </recommendedName>
</protein>
<dbReference type="RefSeq" id="YP_009107258.1">
    <property type="nucleotide sequence ID" value="NC_025571.1"/>
</dbReference>
<dbReference type="GeneID" id="22161875"/>
<evidence type="ECO:0000256" key="9">
    <source>
        <dbReference type="ARBA" id="ARBA00023065"/>
    </source>
</evidence>
<dbReference type="GO" id="GO:0015986">
    <property type="term" value="P:proton motive force-driven ATP synthesis"/>
    <property type="evidence" value="ECO:0007669"/>
    <property type="project" value="InterPro"/>
</dbReference>
<evidence type="ECO:0000256" key="8">
    <source>
        <dbReference type="ARBA" id="ARBA00022989"/>
    </source>
</evidence>
<comment type="similarity">
    <text evidence="2 12">Belongs to the ATPase protein 8 family.</text>
</comment>
<gene>
    <name evidence="14" type="primary">atp8</name>
</gene>
<organism evidence="14">
    <name type="scientific">Cyclograpsus granulosus</name>
    <dbReference type="NCBI Taxonomy" id="1562906"/>
    <lineage>
        <taxon>Eukaryota</taxon>
        <taxon>Metazoa</taxon>
        <taxon>Ecdysozoa</taxon>
        <taxon>Arthropoda</taxon>
        <taxon>Crustacea</taxon>
        <taxon>Multicrustacea</taxon>
        <taxon>Malacostraca</taxon>
        <taxon>Eumalacostraca</taxon>
        <taxon>Eucarida</taxon>
        <taxon>Decapoda</taxon>
        <taxon>Pleocyemata</taxon>
        <taxon>Brachyura</taxon>
        <taxon>Eubrachyura</taxon>
        <taxon>Grapsoidea</taxon>
        <taxon>Varunidae</taxon>
        <taxon>Cyclograpsus</taxon>
    </lineage>
</organism>
<evidence type="ECO:0000256" key="2">
    <source>
        <dbReference type="ARBA" id="ARBA00008892"/>
    </source>
</evidence>
<keyword evidence="10 12" id="KW-0496">Mitochondrion</keyword>
<dbReference type="GO" id="GO:0045259">
    <property type="term" value="C:proton-transporting ATP synthase complex"/>
    <property type="evidence" value="ECO:0007669"/>
    <property type="project" value="UniProtKB-KW"/>
</dbReference>
<comment type="subcellular location">
    <subcellularLocation>
        <location evidence="1 12">Mitochondrion membrane</location>
        <topology evidence="1 12">Single-pass membrane protein</topology>
    </subcellularLocation>
</comment>
<evidence type="ECO:0000256" key="12">
    <source>
        <dbReference type="RuleBase" id="RU003661"/>
    </source>
</evidence>
<accession>A0A098GMJ2</accession>
<dbReference type="AlphaFoldDB" id="A0A098GMJ2"/>
<name>A0A098GMJ2_9EUCA</name>
<dbReference type="InterPro" id="IPR001421">
    <property type="entry name" value="ATP8_metazoa"/>
</dbReference>
<dbReference type="GO" id="GO:0031966">
    <property type="term" value="C:mitochondrial membrane"/>
    <property type="evidence" value="ECO:0007669"/>
    <property type="project" value="UniProtKB-SubCell"/>
</dbReference>
<reference evidence="14" key="2">
    <citation type="journal article" date="2016" name="Mitochondrial DNA">
        <title>The complete mitogenome of purple mottled shore crab Cyclograpsus granulosus H. Milne-Edwards, 1853 (Crustacea: Decapoda: Grapsoidea).</title>
        <authorList>
            <person name="Tan M.H."/>
            <person name="Gan H.M."/>
            <person name="Lee Y.P."/>
            <person name="Austin C.M."/>
        </authorList>
    </citation>
    <scope>NUCLEOTIDE SEQUENCE</scope>
</reference>
<evidence type="ECO:0000256" key="13">
    <source>
        <dbReference type="SAM" id="Phobius"/>
    </source>
</evidence>
<proteinExistence type="inferred from homology"/>
<keyword evidence="11 13" id="KW-0472">Membrane</keyword>
<evidence type="ECO:0000256" key="6">
    <source>
        <dbReference type="ARBA" id="ARBA00022692"/>
    </source>
</evidence>
<evidence type="ECO:0000256" key="11">
    <source>
        <dbReference type="ARBA" id="ARBA00023136"/>
    </source>
</evidence>